<evidence type="ECO:0000313" key="3">
    <source>
        <dbReference type="Proteomes" id="UP000001067"/>
    </source>
</evidence>
<sequence>MEQESLTEDPQGMRPVTEWLRKVRLDKRPIPTENRYFVWGSSFLGKGPNGCIVARDEDGLFVLSNDFAEELSEEILSEVIKLIKKHKYEERDAELVWEDQLRDARRQEGGLAVEAMSILPTSPKGDQKDELELEVNGMHKRKGQKIEPIDDSGQTPREVEGRLDWKERAKAKQIPNHDSDRAPFGQYFEPRQPSPGTSENREESAEK</sequence>
<accession>E3S2T1</accession>
<keyword evidence="3" id="KW-1185">Reference proteome</keyword>
<protein>
    <submittedName>
        <fullName evidence="2">Uncharacterized protein</fullName>
    </submittedName>
</protein>
<proteinExistence type="predicted"/>
<dbReference type="AlphaFoldDB" id="E3S2T1"/>
<name>E3S2T1_PYRTT</name>
<dbReference type="Proteomes" id="UP000001067">
    <property type="component" value="Unassembled WGS sequence"/>
</dbReference>
<gene>
    <name evidence="2" type="ORF">PTT_16658</name>
</gene>
<dbReference type="KEGG" id="pte:PTT_16658"/>
<feature type="compositionally biased region" description="Basic and acidic residues" evidence="1">
    <location>
        <begin position="157"/>
        <end position="181"/>
    </location>
</feature>
<dbReference type="HOGENOM" id="CLU_1326989_0_0_1"/>
<reference evidence="2 3" key="1">
    <citation type="journal article" date="2010" name="Genome Biol.">
        <title>A first genome assembly of the barley fungal pathogen Pyrenophora teres f. teres.</title>
        <authorList>
            <person name="Ellwood S.R."/>
            <person name="Liu Z."/>
            <person name="Syme R.A."/>
            <person name="Lai Z."/>
            <person name="Hane J.K."/>
            <person name="Keiper F."/>
            <person name="Moffat C.S."/>
            <person name="Oliver R.P."/>
            <person name="Friesen T.L."/>
        </authorList>
    </citation>
    <scope>NUCLEOTIDE SEQUENCE [LARGE SCALE GENOMIC DNA]</scope>
    <source>
        <strain evidence="2 3">0-1</strain>
    </source>
</reference>
<evidence type="ECO:0000256" key="1">
    <source>
        <dbReference type="SAM" id="MobiDB-lite"/>
    </source>
</evidence>
<feature type="region of interest" description="Disordered" evidence="1">
    <location>
        <begin position="138"/>
        <end position="207"/>
    </location>
</feature>
<organism evidence="3">
    <name type="scientific">Pyrenophora teres f. teres (strain 0-1)</name>
    <name type="common">Barley net blotch fungus</name>
    <name type="synonym">Drechslera teres f. teres</name>
    <dbReference type="NCBI Taxonomy" id="861557"/>
    <lineage>
        <taxon>Eukaryota</taxon>
        <taxon>Fungi</taxon>
        <taxon>Dikarya</taxon>
        <taxon>Ascomycota</taxon>
        <taxon>Pezizomycotina</taxon>
        <taxon>Dothideomycetes</taxon>
        <taxon>Pleosporomycetidae</taxon>
        <taxon>Pleosporales</taxon>
        <taxon>Pleosporineae</taxon>
        <taxon>Pleosporaceae</taxon>
        <taxon>Pyrenophora</taxon>
    </lineage>
</organism>
<evidence type="ECO:0000313" key="2">
    <source>
        <dbReference type="EMBL" id="EFQ87718.1"/>
    </source>
</evidence>
<dbReference type="EMBL" id="GL536806">
    <property type="protein sequence ID" value="EFQ87718.1"/>
    <property type="molecule type" value="Genomic_DNA"/>
</dbReference>